<dbReference type="PANTHER" id="PTHR38123:SF4">
    <property type="entry name" value="CELL WALL GALACTOMANNOPROTEIN, PUTATIVE (AFU_ORTHOLOGUE AFUA_4G00870)-RELATED"/>
    <property type="match status" value="1"/>
</dbReference>
<evidence type="ECO:0000313" key="3">
    <source>
        <dbReference type="Proteomes" id="UP000799437"/>
    </source>
</evidence>
<evidence type="ECO:0000313" key="2">
    <source>
        <dbReference type="EMBL" id="KAF2762869.1"/>
    </source>
</evidence>
<dbReference type="Proteomes" id="UP000799437">
    <property type="component" value="Unassembled WGS sequence"/>
</dbReference>
<dbReference type="Gene3D" id="1.20.1280.140">
    <property type="match status" value="1"/>
</dbReference>
<dbReference type="AlphaFoldDB" id="A0A6A6WLI8"/>
<dbReference type="EMBL" id="ML996565">
    <property type="protein sequence ID" value="KAF2762869.1"/>
    <property type="molecule type" value="Genomic_DNA"/>
</dbReference>
<dbReference type="InterPro" id="IPR021054">
    <property type="entry name" value="Cell_wall_mannoprotein_1"/>
</dbReference>
<dbReference type="RefSeq" id="XP_033605320.1">
    <property type="nucleotide sequence ID" value="XM_033743045.1"/>
</dbReference>
<organism evidence="2 3">
    <name type="scientific">Pseudovirgaria hyperparasitica</name>
    <dbReference type="NCBI Taxonomy" id="470096"/>
    <lineage>
        <taxon>Eukaryota</taxon>
        <taxon>Fungi</taxon>
        <taxon>Dikarya</taxon>
        <taxon>Ascomycota</taxon>
        <taxon>Pezizomycotina</taxon>
        <taxon>Dothideomycetes</taxon>
        <taxon>Dothideomycetes incertae sedis</taxon>
        <taxon>Acrospermales</taxon>
        <taxon>Acrospermaceae</taxon>
        <taxon>Pseudovirgaria</taxon>
    </lineage>
</organism>
<accession>A0A6A6WLI8</accession>
<dbReference type="GeneID" id="54484099"/>
<dbReference type="GO" id="GO:0005576">
    <property type="term" value="C:extracellular region"/>
    <property type="evidence" value="ECO:0007669"/>
    <property type="project" value="TreeGrafter"/>
</dbReference>
<feature type="chain" id="PRO_5025594707" evidence="1">
    <location>
        <begin position="21"/>
        <end position="184"/>
    </location>
</feature>
<dbReference type="Pfam" id="PF12296">
    <property type="entry name" value="HsbA"/>
    <property type="match status" value="1"/>
</dbReference>
<evidence type="ECO:0000256" key="1">
    <source>
        <dbReference type="SAM" id="SignalP"/>
    </source>
</evidence>
<feature type="signal peptide" evidence="1">
    <location>
        <begin position="1"/>
        <end position="20"/>
    </location>
</feature>
<dbReference type="PANTHER" id="PTHR38123">
    <property type="entry name" value="CELL WALL SERINE-THREONINE-RICH GALACTOMANNOPROTEIN MP1 (AFU_ORTHOLOGUE AFUA_4G03240)"/>
    <property type="match status" value="1"/>
</dbReference>
<keyword evidence="3" id="KW-1185">Reference proteome</keyword>
<keyword evidence="1" id="KW-0732">Signal</keyword>
<gene>
    <name evidence="2" type="ORF">EJ05DRAFT_471831</name>
</gene>
<name>A0A6A6WLI8_9PEZI</name>
<protein>
    <submittedName>
        <fullName evidence="2">Uncharacterized protein</fullName>
    </submittedName>
</protein>
<reference evidence="2" key="1">
    <citation type="journal article" date="2020" name="Stud. Mycol.">
        <title>101 Dothideomycetes genomes: a test case for predicting lifestyles and emergence of pathogens.</title>
        <authorList>
            <person name="Haridas S."/>
            <person name="Albert R."/>
            <person name="Binder M."/>
            <person name="Bloem J."/>
            <person name="Labutti K."/>
            <person name="Salamov A."/>
            <person name="Andreopoulos B."/>
            <person name="Baker S."/>
            <person name="Barry K."/>
            <person name="Bills G."/>
            <person name="Bluhm B."/>
            <person name="Cannon C."/>
            <person name="Castanera R."/>
            <person name="Culley D."/>
            <person name="Daum C."/>
            <person name="Ezra D."/>
            <person name="Gonzalez J."/>
            <person name="Henrissat B."/>
            <person name="Kuo A."/>
            <person name="Liang C."/>
            <person name="Lipzen A."/>
            <person name="Lutzoni F."/>
            <person name="Magnuson J."/>
            <person name="Mondo S."/>
            <person name="Nolan M."/>
            <person name="Ohm R."/>
            <person name="Pangilinan J."/>
            <person name="Park H.-J."/>
            <person name="Ramirez L."/>
            <person name="Alfaro M."/>
            <person name="Sun H."/>
            <person name="Tritt A."/>
            <person name="Yoshinaga Y."/>
            <person name="Zwiers L.-H."/>
            <person name="Turgeon B."/>
            <person name="Goodwin S."/>
            <person name="Spatafora J."/>
            <person name="Crous P."/>
            <person name="Grigoriev I."/>
        </authorList>
    </citation>
    <scope>NUCLEOTIDE SEQUENCE</scope>
    <source>
        <strain evidence="2">CBS 121739</strain>
    </source>
</reference>
<proteinExistence type="predicted"/>
<dbReference type="OrthoDB" id="3485059at2759"/>
<sequence length="184" mass="19264">MKLHTSILLLAASTLSTALAIEARAAQDVLNDISQIKTQTATVQRDIDAFQGGPASAVQALQIKTDSDTLQKTIQKGSTDARNSASFTDNESAAIANAVTGLQTSIFKVLNSLVAKKAGFETAIFGSSAVPIVHDTLVGLRADTGYFGGNVTQKLTPQIAKLSPLIVSNIDFHFVRAVDAFSSG</sequence>